<dbReference type="Proteomes" id="UP000268652">
    <property type="component" value="Unassembled WGS sequence"/>
</dbReference>
<name>A0A3A9WH56_9ACTN</name>
<keyword evidence="1" id="KW-0472">Membrane</keyword>
<gene>
    <name evidence="3" type="ORF">D7318_03150</name>
    <name evidence="2" type="ORF">D7319_06510</name>
</gene>
<dbReference type="AlphaFoldDB" id="A0A3A9WH56"/>
<dbReference type="Proteomes" id="UP000275024">
    <property type="component" value="Unassembled WGS sequence"/>
</dbReference>
<evidence type="ECO:0000313" key="5">
    <source>
        <dbReference type="Proteomes" id="UP000275024"/>
    </source>
</evidence>
<reference evidence="4 5" key="1">
    <citation type="submission" date="2018-09" db="EMBL/GenBank/DDBJ databases">
        <title>Streptomyces sp. nov. DS1-2, an endophytic actinomycete isolated from roots of Dendrobium scabrilingue.</title>
        <authorList>
            <person name="Kuncharoen N."/>
            <person name="Kudo T."/>
            <person name="Ohkuma M."/>
            <person name="Yuki M."/>
            <person name="Tanasupawat S."/>
        </authorList>
    </citation>
    <scope>NUCLEOTIDE SEQUENCE [LARGE SCALE GENOMIC DNA]</scope>
    <source>
        <strain evidence="2 5">AZ1-7</strain>
        <strain evidence="3 4">DS1-2</strain>
    </source>
</reference>
<organism evidence="2 5">
    <name type="scientific">Streptomyces radicis</name>
    <dbReference type="NCBI Taxonomy" id="1750517"/>
    <lineage>
        <taxon>Bacteria</taxon>
        <taxon>Bacillati</taxon>
        <taxon>Actinomycetota</taxon>
        <taxon>Actinomycetes</taxon>
        <taxon>Kitasatosporales</taxon>
        <taxon>Streptomycetaceae</taxon>
        <taxon>Streptomyces</taxon>
    </lineage>
</organism>
<accession>A0A3A9WH56</accession>
<evidence type="ECO:0000256" key="1">
    <source>
        <dbReference type="SAM" id="Phobius"/>
    </source>
</evidence>
<feature type="transmembrane region" description="Helical" evidence="1">
    <location>
        <begin position="22"/>
        <end position="40"/>
    </location>
</feature>
<evidence type="ECO:0000313" key="4">
    <source>
        <dbReference type="Proteomes" id="UP000268652"/>
    </source>
</evidence>
<keyword evidence="1" id="KW-1133">Transmembrane helix</keyword>
<comment type="caution">
    <text evidence="2">The sequence shown here is derived from an EMBL/GenBank/DDBJ whole genome shotgun (WGS) entry which is preliminary data.</text>
</comment>
<dbReference type="EMBL" id="RBDY01000002">
    <property type="protein sequence ID" value="RKN26812.1"/>
    <property type="molecule type" value="Genomic_DNA"/>
</dbReference>
<evidence type="ECO:0000313" key="3">
    <source>
        <dbReference type="EMBL" id="RKN26812.1"/>
    </source>
</evidence>
<evidence type="ECO:0000313" key="2">
    <source>
        <dbReference type="EMBL" id="RKN11643.1"/>
    </source>
</evidence>
<dbReference type="EMBL" id="RBDX01000003">
    <property type="protein sequence ID" value="RKN11643.1"/>
    <property type="molecule type" value="Genomic_DNA"/>
</dbReference>
<keyword evidence="4" id="KW-1185">Reference proteome</keyword>
<sequence length="60" mass="6432">MRTRAHQLRQRLATDGGYTTETMVITAILAVLGIAAAGIITSKVLARTRGIDLDAEYTGE</sequence>
<protein>
    <submittedName>
        <fullName evidence="2">Uncharacterized protein</fullName>
    </submittedName>
</protein>
<keyword evidence="1" id="KW-0812">Transmembrane</keyword>
<proteinExistence type="predicted"/>